<dbReference type="Pfam" id="PF03992">
    <property type="entry name" value="ABM"/>
    <property type="match status" value="1"/>
</dbReference>
<reference evidence="2" key="1">
    <citation type="submission" date="2024-07" db="EMBL/GenBank/DDBJ databases">
        <authorList>
            <person name="Yu S.T."/>
        </authorList>
    </citation>
    <scope>NUCLEOTIDE SEQUENCE</scope>
    <source>
        <strain evidence="2">R21</strain>
    </source>
</reference>
<dbReference type="PROSITE" id="PS51725">
    <property type="entry name" value="ABM"/>
    <property type="match status" value="1"/>
</dbReference>
<evidence type="ECO:0000259" key="1">
    <source>
        <dbReference type="PROSITE" id="PS51725"/>
    </source>
</evidence>
<gene>
    <name evidence="2" type="ORF">AB5J56_01335</name>
</gene>
<dbReference type="SUPFAM" id="SSF54909">
    <property type="entry name" value="Dimeric alpha+beta barrel"/>
    <property type="match status" value="2"/>
</dbReference>
<proteinExistence type="predicted"/>
<organism evidence="2">
    <name type="scientific">Streptomyces sp. R21</name>
    <dbReference type="NCBI Taxonomy" id="3238627"/>
    <lineage>
        <taxon>Bacteria</taxon>
        <taxon>Bacillati</taxon>
        <taxon>Actinomycetota</taxon>
        <taxon>Actinomycetes</taxon>
        <taxon>Kitasatosporales</taxon>
        <taxon>Streptomycetaceae</taxon>
        <taxon>Streptomyces</taxon>
    </lineage>
</organism>
<protein>
    <submittedName>
        <fullName evidence="2">Antibiotic biosynthesis monooxygenase</fullName>
        <ecNumber evidence="2">1.14.-.-</ecNumber>
    </submittedName>
</protein>
<dbReference type="InterPro" id="IPR011008">
    <property type="entry name" value="Dimeric_a/b-barrel"/>
</dbReference>
<name>A0AB39NZE0_9ACTN</name>
<dbReference type="EC" id="1.14.-.-" evidence="2"/>
<keyword evidence="2" id="KW-0560">Oxidoreductase</keyword>
<dbReference type="AlphaFoldDB" id="A0AB39NZE0"/>
<dbReference type="Gene3D" id="3.30.70.100">
    <property type="match status" value="2"/>
</dbReference>
<dbReference type="InterPro" id="IPR007138">
    <property type="entry name" value="ABM_dom"/>
</dbReference>
<dbReference type="EMBL" id="CP163435">
    <property type="protein sequence ID" value="XDQ23439.1"/>
    <property type="molecule type" value="Genomic_DNA"/>
</dbReference>
<dbReference type="RefSeq" id="WP_369229162.1">
    <property type="nucleotide sequence ID" value="NZ_CP163435.1"/>
</dbReference>
<accession>A0AB39NZE0</accession>
<keyword evidence="2" id="KW-0503">Monooxygenase</keyword>
<feature type="domain" description="ABM" evidence="1">
    <location>
        <begin position="124"/>
        <end position="219"/>
    </location>
</feature>
<dbReference type="GO" id="GO:0004497">
    <property type="term" value="F:monooxygenase activity"/>
    <property type="evidence" value="ECO:0007669"/>
    <property type="project" value="UniProtKB-KW"/>
</dbReference>
<sequence>MPTISPKDKHLTVLNLFTTDAPEKQVSLIEEMTKIVNAAAYEGWQSSTVHAGIQSPGTANFIQWRSGEDLEQRYAGDEFKHRTLPVFGEITTSIRLLQNEIAYTLTRADGPGGTVEIGPHRDDFTVITVFGVAEENQDELVDALGEGQNWLVDIPGFRSHVVLKGLRARGLDGLFVVSYSQWDSQEAFDTYRGQPAEQHSEGRTKAQDRTRAVATYADLNTYTVVHTRSADE</sequence>
<evidence type="ECO:0000313" key="2">
    <source>
        <dbReference type="EMBL" id="XDQ23439.1"/>
    </source>
</evidence>